<dbReference type="AlphaFoldDB" id="A0A0P1BIL6"/>
<dbReference type="EMBL" id="CCYA01000273">
    <property type="protein sequence ID" value="CEH15959.1"/>
    <property type="molecule type" value="Genomic_DNA"/>
</dbReference>
<sequence>MVVLAAKQSLGQSATELLLHTRLKERDVSIRKELVHPACHLEIPASTCRGANAGTKRSGLTQVNLGQLFFPMQKDAPVYTADKTKSRSSSNVCGAKSTNSHEAPSISSRQS</sequence>
<feature type="region of interest" description="Disordered" evidence="1">
    <location>
        <begin position="80"/>
        <end position="111"/>
    </location>
</feature>
<evidence type="ECO:0000313" key="2">
    <source>
        <dbReference type="EMBL" id="CEH15959.1"/>
    </source>
</evidence>
<reference evidence="2 3" key="1">
    <citation type="submission" date="2014-09" db="EMBL/GenBank/DDBJ databases">
        <authorList>
            <person name="Magalhaes I.L.F."/>
            <person name="Oliveira U."/>
            <person name="Santos F.R."/>
            <person name="Vidigal T.H.D.A."/>
            <person name="Brescovit A.D."/>
            <person name="Santos A.J."/>
        </authorList>
    </citation>
    <scope>NUCLEOTIDE SEQUENCE [LARGE SCALE GENOMIC DNA]</scope>
</reference>
<keyword evidence="3" id="KW-1185">Reference proteome</keyword>
<name>A0A0P1BIL6_9BASI</name>
<evidence type="ECO:0000313" key="3">
    <source>
        <dbReference type="Proteomes" id="UP000054845"/>
    </source>
</evidence>
<dbReference type="Proteomes" id="UP000054845">
    <property type="component" value="Unassembled WGS sequence"/>
</dbReference>
<evidence type="ECO:0000256" key="1">
    <source>
        <dbReference type="SAM" id="MobiDB-lite"/>
    </source>
</evidence>
<accession>A0A0P1BIL6</accession>
<feature type="compositionally biased region" description="Polar residues" evidence="1">
    <location>
        <begin position="87"/>
        <end position="111"/>
    </location>
</feature>
<protein>
    <submittedName>
        <fullName evidence="2">Uncharacterized protein</fullName>
    </submittedName>
</protein>
<organism evidence="2 3">
    <name type="scientific">Ceraceosorus bombacis</name>
    <dbReference type="NCBI Taxonomy" id="401625"/>
    <lineage>
        <taxon>Eukaryota</taxon>
        <taxon>Fungi</taxon>
        <taxon>Dikarya</taxon>
        <taxon>Basidiomycota</taxon>
        <taxon>Ustilaginomycotina</taxon>
        <taxon>Exobasidiomycetes</taxon>
        <taxon>Ceraceosorales</taxon>
        <taxon>Ceraceosoraceae</taxon>
        <taxon>Ceraceosorus</taxon>
    </lineage>
</organism>
<proteinExistence type="predicted"/>